<organism evidence="2 3">
    <name type="scientific">Lentinus brumalis</name>
    <dbReference type="NCBI Taxonomy" id="2498619"/>
    <lineage>
        <taxon>Eukaryota</taxon>
        <taxon>Fungi</taxon>
        <taxon>Dikarya</taxon>
        <taxon>Basidiomycota</taxon>
        <taxon>Agaricomycotina</taxon>
        <taxon>Agaricomycetes</taxon>
        <taxon>Polyporales</taxon>
        <taxon>Polyporaceae</taxon>
        <taxon>Lentinus</taxon>
    </lineage>
</organism>
<feature type="compositionally biased region" description="Basic and acidic residues" evidence="1">
    <location>
        <begin position="8"/>
        <end position="17"/>
    </location>
</feature>
<evidence type="ECO:0000313" key="3">
    <source>
        <dbReference type="Proteomes" id="UP000256964"/>
    </source>
</evidence>
<reference evidence="2 3" key="1">
    <citation type="journal article" date="2018" name="Biotechnol. Biofuels">
        <title>Integrative visual omics of the white-rot fungus Polyporus brumalis exposes the biotechnological potential of its oxidative enzymes for delignifying raw plant biomass.</title>
        <authorList>
            <person name="Miyauchi S."/>
            <person name="Rancon A."/>
            <person name="Drula E."/>
            <person name="Hage H."/>
            <person name="Chaduli D."/>
            <person name="Favel A."/>
            <person name="Grisel S."/>
            <person name="Henrissat B."/>
            <person name="Herpoel-Gimbert I."/>
            <person name="Ruiz-Duenas F.J."/>
            <person name="Chevret D."/>
            <person name="Hainaut M."/>
            <person name="Lin J."/>
            <person name="Wang M."/>
            <person name="Pangilinan J."/>
            <person name="Lipzen A."/>
            <person name="Lesage-Meessen L."/>
            <person name="Navarro D."/>
            <person name="Riley R."/>
            <person name="Grigoriev I.V."/>
            <person name="Zhou S."/>
            <person name="Raouche S."/>
            <person name="Rosso M.N."/>
        </authorList>
    </citation>
    <scope>NUCLEOTIDE SEQUENCE [LARGE SCALE GENOMIC DNA]</scope>
    <source>
        <strain evidence="2 3">BRFM 1820</strain>
    </source>
</reference>
<dbReference type="AlphaFoldDB" id="A0A371CJR0"/>
<accession>A0A371CJR0</accession>
<proteinExistence type="predicted"/>
<dbReference type="Proteomes" id="UP000256964">
    <property type="component" value="Unassembled WGS sequence"/>
</dbReference>
<evidence type="ECO:0000313" key="2">
    <source>
        <dbReference type="EMBL" id="RDX40518.1"/>
    </source>
</evidence>
<gene>
    <name evidence="2" type="ORF">OH76DRAFT_335469</name>
</gene>
<sequence length="182" mass="19821">MEQATGYDAHESYETEGQKWSPSTISAFFLRPERALRSTARYPEIKSERQEAGVIPRGAVWHHDPLVTMARQLSRYRAYGAALPSQSNDGDGDEQQSSLGGQDCPSIPWTLGRAEGSQHSDAEDDLDPGPALLVSSKRSTVLDARALREPRALSLRGNSGRRRTSTERHRGGVASAAESSGD</sequence>
<feature type="region of interest" description="Disordered" evidence="1">
    <location>
        <begin position="1"/>
        <end position="20"/>
    </location>
</feature>
<feature type="region of interest" description="Disordered" evidence="1">
    <location>
        <begin position="82"/>
        <end position="182"/>
    </location>
</feature>
<keyword evidence="3" id="KW-1185">Reference proteome</keyword>
<protein>
    <submittedName>
        <fullName evidence="2">Uncharacterized protein</fullName>
    </submittedName>
</protein>
<feature type="compositionally biased region" description="Polar residues" evidence="1">
    <location>
        <begin position="84"/>
        <end position="100"/>
    </location>
</feature>
<evidence type="ECO:0000256" key="1">
    <source>
        <dbReference type="SAM" id="MobiDB-lite"/>
    </source>
</evidence>
<dbReference type="EMBL" id="KZ857551">
    <property type="protein sequence ID" value="RDX40518.1"/>
    <property type="molecule type" value="Genomic_DNA"/>
</dbReference>
<name>A0A371CJR0_9APHY</name>